<dbReference type="RefSeq" id="WP_023172180.1">
    <property type="nucleotide sequence ID" value="NC_022600.1"/>
</dbReference>
<evidence type="ECO:0000313" key="1">
    <source>
        <dbReference type="EMBL" id="AGY57123.1"/>
    </source>
</evidence>
<dbReference type="STRING" id="1183438.GKIL_0877"/>
<sequence length="111" mass="12386">MSATKAKACLGPYLQGLGATGRLLADRCFGRCWAAEQQLFALRADALTQASLNVISYHVGDLKAIASEWVICSTDEERADRLELIQEVADRCELAIRGWLAYELEHRCNER</sequence>
<accession>U5QE24</accession>
<protein>
    <submittedName>
        <fullName evidence="1">Uncharacterized protein</fullName>
    </submittedName>
</protein>
<dbReference type="KEGG" id="glj:GKIL_0877"/>
<proteinExistence type="predicted"/>
<dbReference type="Proteomes" id="UP000017396">
    <property type="component" value="Chromosome"/>
</dbReference>
<gene>
    <name evidence="1" type="ORF">GKIL_0877</name>
</gene>
<dbReference type="HOGENOM" id="CLU_2154779_0_0_3"/>
<evidence type="ECO:0000313" key="2">
    <source>
        <dbReference type="Proteomes" id="UP000017396"/>
    </source>
</evidence>
<reference evidence="1 2" key="1">
    <citation type="journal article" date="2013" name="PLoS ONE">
        <title>Cultivation and Complete Genome Sequencing of Gloeobacter kilaueensis sp. nov., from a Lava Cave in Kilauea Caldera, Hawai'i.</title>
        <authorList>
            <person name="Saw J.H."/>
            <person name="Schatz M."/>
            <person name="Brown M.V."/>
            <person name="Kunkel D.D."/>
            <person name="Foster J.S."/>
            <person name="Shick H."/>
            <person name="Christensen S."/>
            <person name="Hou S."/>
            <person name="Wan X."/>
            <person name="Donachie S.P."/>
        </authorList>
    </citation>
    <scope>NUCLEOTIDE SEQUENCE [LARGE SCALE GENOMIC DNA]</scope>
    <source>
        <strain evidence="2">JS</strain>
    </source>
</reference>
<keyword evidence="2" id="KW-1185">Reference proteome</keyword>
<dbReference type="EMBL" id="CP003587">
    <property type="protein sequence ID" value="AGY57123.1"/>
    <property type="molecule type" value="Genomic_DNA"/>
</dbReference>
<dbReference type="AlphaFoldDB" id="U5QE24"/>
<name>U5QE24_GLOK1</name>
<organism evidence="1 2">
    <name type="scientific">Gloeobacter kilaueensis (strain ATCC BAA-2537 / CCAP 1431/1 / ULC 316 / JS1)</name>
    <dbReference type="NCBI Taxonomy" id="1183438"/>
    <lineage>
        <taxon>Bacteria</taxon>
        <taxon>Bacillati</taxon>
        <taxon>Cyanobacteriota</taxon>
        <taxon>Cyanophyceae</taxon>
        <taxon>Gloeobacterales</taxon>
        <taxon>Gloeobacteraceae</taxon>
        <taxon>Gloeobacter</taxon>
    </lineage>
</organism>